<dbReference type="InterPro" id="IPR007419">
    <property type="entry name" value="BFD-like_2Fe2S-bd_dom"/>
</dbReference>
<dbReference type="GO" id="GO:0016491">
    <property type="term" value="F:oxidoreductase activity"/>
    <property type="evidence" value="ECO:0007669"/>
    <property type="project" value="UniProtKB-KW"/>
</dbReference>
<reference evidence="8 9" key="1">
    <citation type="journal article" date="2009" name="Stand. Genomic Sci.">
        <title>Complete genome sequence of Sanguibacter keddieii type strain (ST-74).</title>
        <authorList>
            <person name="Ivanova N."/>
            <person name="Sikorski J."/>
            <person name="Sims D."/>
            <person name="Brettin T."/>
            <person name="Detter J.C."/>
            <person name="Han C."/>
            <person name="Lapidus A."/>
            <person name="Copeland A."/>
            <person name="Glavina Del Rio T."/>
            <person name="Nolan M."/>
            <person name="Chen F."/>
            <person name="Lucas S."/>
            <person name="Tice H."/>
            <person name="Cheng J.F."/>
            <person name="Bruce D."/>
            <person name="Goodwin L."/>
            <person name="Pitluck S."/>
            <person name="Pati A."/>
            <person name="Mavromatis K."/>
            <person name="Chen A."/>
            <person name="Palaniappan K."/>
            <person name="D'haeseleer P."/>
            <person name="Chain P."/>
            <person name="Bristow J."/>
            <person name="Eisen J.A."/>
            <person name="Markowitz V."/>
            <person name="Hugenholtz P."/>
            <person name="Goker M."/>
            <person name="Pukall R."/>
            <person name="Klenk H.P."/>
            <person name="Kyrpides N.C."/>
        </authorList>
    </citation>
    <scope>NUCLEOTIDE SEQUENCE [LARGE SCALE GENOMIC DNA]</scope>
    <source>
        <strain evidence="9">ATCC 51767 / DSM 10542 / NCFB 3025 / ST-74</strain>
    </source>
</reference>
<organism evidence="8 9">
    <name type="scientific">Sanguibacter keddieii (strain ATCC 51767 / DSM 10542 / NCFB 3025 / ST-74)</name>
    <dbReference type="NCBI Taxonomy" id="446469"/>
    <lineage>
        <taxon>Bacteria</taxon>
        <taxon>Bacillati</taxon>
        <taxon>Actinomycetota</taxon>
        <taxon>Actinomycetes</taxon>
        <taxon>Micrococcales</taxon>
        <taxon>Sanguibacteraceae</taxon>
        <taxon>Sanguibacter</taxon>
    </lineage>
</organism>
<dbReference type="OrthoDB" id="9808097at2"/>
<dbReference type="KEGG" id="ske:Sked_31930"/>
<evidence type="ECO:0000259" key="7">
    <source>
        <dbReference type="Pfam" id="PF04324"/>
    </source>
</evidence>
<evidence type="ECO:0000313" key="9">
    <source>
        <dbReference type="Proteomes" id="UP000000322"/>
    </source>
</evidence>
<proteinExistence type="predicted"/>
<protein>
    <submittedName>
        <fullName evidence="8">NAD(P)H-nitrite reductase</fullName>
    </submittedName>
</protein>
<evidence type="ECO:0000313" key="8">
    <source>
        <dbReference type="EMBL" id="ACZ23089.1"/>
    </source>
</evidence>
<evidence type="ECO:0000256" key="4">
    <source>
        <dbReference type="ARBA" id="ARBA00023002"/>
    </source>
</evidence>
<dbReference type="Pfam" id="PF04324">
    <property type="entry name" value="Fer2_BFD"/>
    <property type="match status" value="1"/>
</dbReference>
<evidence type="ECO:0000256" key="1">
    <source>
        <dbReference type="ARBA" id="ARBA00001966"/>
    </source>
</evidence>
<evidence type="ECO:0000256" key="3">
    <source>
        <dbReference type="ARBA" id="ARBA00022723"/>
    </source>
</evidence>
<keyword evidence="9" id="KW-1185">Reference proteome</keyword>
<dbReference type="eggNOG" id="COG1251">
    <property type="taxonomic scope" value="Bacteria"/>
</dbReference>
<dbReference type="EMBL" id="CP001819">
    <property type="protein sequence ID" value="ACZ23089.1"/>
    <property type="molecule type" value="Genomic_DNA"/>
</dbReference>
<dbReference type="GO" id="GO:0051536">
    <property type="term" value="F:iron-sulfur cluster binding"/>
    <property type="evidence" value="ECO:0007669"/>
    <property type="project" value="UniProtKB-KW"/>
</dbReference>
<dbReference type="RefSeq" id="WP_012868157.1">
    <property type="nucleotide sequence ID" value="NC_013521.1"/>
</dbReference>
<sequence length="102" mass="10501">MEKHAPTRTTTDPLAALRLMLDEPPEDATPLVPLDAAACDAIADETLVCSCNNVSAGEIRDVVCSGRCSSLDDVQVLTRAGGGCGSCLSAVAGLVEVSLSRR</sequence>
<gene>
    <name evidence="8" type="ordered locus">Sked_31930</name>
</gene>
<keyword evidence="5" id="KW-0408">Iron</keyword>
<keyword evidence="3" id="KW-0479">Metal-binding</keyword>
<keyword evidence="6" id="KW-0411">Iron-sulfur</keyword>
<dbReference type="PANTHER" id="PTHR43809">
    <property type="entry name" value="NITRITE REDUCTASE (NADH) LARGE SUBUNIT"/>
    <property type="match status" value="1"/>
</dbReference>
<dbReference type="Proteomes" id="UP000000322">
    <property type="component" value="Chromosome"/>
</dbReference>
<dbReference type="GO" id="GO:0046872">
    <property type="term" value="F:metal ion binding"/>
    <property type="evidence" value="ECO:0007669"/>
    <property type="project" value="UniProtKB-KW"/>
</dbReference>
<accession>D1BD85</accession>
<dbReference type="InterPro" id="IPR052034">
    <property type="entry name" value="NasD-like"/>
</dbReference>
<evidence type="ECO:0000256" key="2">
    <source>
        <dbReference type="ARBA" id="ARBA00022617"/>
    </source>
</evidence>
<dbReference type="AlphaFoldDB" id="D1BD85"/>
<evidence type="ECO:0000256" key="6">
    <source>
        <dbReference type="ARBA" id="ARBA00023014"/>
    </source>
</evidence>
<evidence type="ECO:0000256" key="5">
    <source>
        <dbReference type="ARBA" id="ARBA00023004"/>
    </source>
</evidence>
<name>D1BD85_SANKS</name>
<feature type="domain" description="BFD-like [2Fe-2S]-binding" evidence="7">
    <location>
        <begin position="47"/>
        <end position="95"/>
    </location>
</feature>
<dbReference type="InterPro" id="IPR041854">
    <property type="entry name" value="BFD-like_2Fe2S-bd_dom_sf"/>
</dbReference>
<dbReference type="STRING" id="446469.Sked_31930"/>
<dbReference type="HOGENOM" id="CLU_2275487_0_0_11"/>
<comment type="cofactor">
    <cofactor evidence="1">
        <name>[4Fe-4S] cluster</name>
        <dbReference type="ChEBI" id="CHEBI:49883"/>
    </cofactor>
</comment>
<dbReference type="Gene3D" id="1.10.10.1100">
    <property type="entry name" value="BFD-like [2Fe-2S]-binding domain"/>
    <property type="match status" value="1"/>
</dbReference>
<dbReference type="PANTHER" id="PTHR43809:SF1">
    <property type="entry name" value="NITRITE REDUCTASE (NADH) LARGE SUBUNIT"/>
    <property type="match status" value="1"/>
</dbReference>
<keyword evidence="2" id="KW-0349">Heme</keyword>
<keyword evidence="4" id="KW-0560">Oxidoreductase</keyword>